<dbReference type="Gene3D" id="3.30.300.30">
    <property type="match status" value="1"/>
</dbReference>
<dbReference type="InterPro" id="IPR042099">
    <property type="entry name" value="ANL_N_sf"/>
</dbReference>
<dbReference type="Gene3D" id="3.40.50.12780">
    <property type="entry name" value="N-terminal domain of ligase-like"/>
    <property type="match status" value="1"/>
</dbReference>
<dbReference type="PROSITE" id="PS00012">
    <property type="entry name" value="PHOSPHOPANTETHEINE"/>
    <property type="match status" value="1"/>
</dbReference>
<dbReference type="PANTHER" id="PTHR45527">
    <property type="entry name" value="NONRIBOSOMAL PEPTIDE SYNTHETASE"/>
    <property type="match status" value="1"/>
</dbReference>
<dbReference type="FunFam" id="3.40.50.980:FF:000002">
    <property type="entry name" value="Enterobactin synthetase component F"/>
    <property type="match status" value="1"/>
</dbReference>
<evidence type="ECO:0000256" key="1">
    <source>
        <dbReference type="ARBA" id="ARBA00022450"/>
    </source>
</evidence>
<keyword evidence="5" id="KW-1185">Reference proteome</keyword>
<dbReference type="GO" id="GO:0005829">
    <property type="term" value="C:cytosol"/>
    <property type="evidence" value="ECO:0007669"/>
    <property type="project" value="TreeGrafter"/>
</dbReference>
<dbReference type="InterPro" id="IPR000873">
    <property type="entry name" value="AMP-dep_synth/lig_dom"/>
</dbReference>
<keyword evidence="1" id="KW-0596">Phosphopantetheine</keyword>
<dbReference type="GO" id="GO:0017000">
    <property type="term" value="P:antibiotic biosynthetic process"/>
    <property type="evidence" value="ECO:0007669"/>
    <property type="project" value="UniProtKB-ARBA"/>
</dbReference>
<dbReference type="InterPro" id="IPR036736">
    <property type="entry name" value="ACP-like_sf"/>
</dbReference>
<dbReference type="Proteomes" id="UP000276379">
    <property type="component" value="Unassembled WGS sequence"/>
</dbReference>
<comment type="caution">
    <text evidence="4">The sequence shown here is derived from an EMBL/GenBank/DDBJ whole genome shotgun (WGS) entry which is preliminary data.</text>
</comment>
<dbReference type="Pfam" id="PF00501">
    <property type="entry name" value="AMP-binding"/>
    <property type="match status" value="1"/>
</dbReference>
<dbReference type="GO" id="GO:0043041">
    <property type="term" value="P:amino acid activation for nonribosomal peptide biosynthetic process"/>
    <property type="evidence" value="ECO:0007669"/>
    <property type="project" value="TreeGrafter"/>
</dbReference>
<dbReference type="InterPro" id="IPR009081">
    <property type="entry name" value="PP-bd_ACP"/>
</dbReference>
<keyword evidence="2" id="KW-0597">Phosphoprotein</keyword>
<dbReference type="PANTHER" id="PTHR45527:SF1">
    <property type="entry name" value="FATTY ACID SYNTHASE"/>
    <property type="match status" value="1"/>
</dbReference>
<name>A0A426S492_9ACTN</name>
<dbReference type="PROSITE" id="PS00455">
    <property type="entry name" value="AMP_BINDING"/>
    <property type="match status" value="1"/>
</dbReference>
<feature type="domain" description="Carrier" evidence="3">
    <location>
        <begin position="683"/>
        <end position="757"/>
    </location>
</feature>
<dbReference type="InterPro" id="IPR006162">
    <property type="entry name" value="Ppantetheine_attach_site"/>
</dbReference>
<dbReference type="Pfam" id="PF00550">
    <property type="entry name" value="PP-binding"/>
    <property type="match status" value="1"/>
</dbReference>
<dbReference type="GO" id="GO:0031177">
    <property type="term" value="F:phosphopantetheine binding"/>
    <property type="evidence" value="ECO:0007669"/>
    <property type="project" value="InterPro"/>
</dbReference>
<accession>A0A426S492</accession>
<dbReference type="GO" id="GO:0044550">
    <property type="term" value="P:secondary metabolite biosynthetic process"/>
    <property type="evidence" value="ECO:0007669"/>
    <property type="project" value="TreeGrafter"/>
</dbReference>
<dbReference type="InterPro" id="IPR020806">
    <property type="entry name" value="PKS_PP-bd"/>
</dbReference>
<dbReference type="SUPFAM" id="SSF56801">
    <property type="entry name" value="Acetyl-CoA synthetase-like"/>
    <property type="match status" value="1"/>
</dbReference>
<dbReference type="InterPro" id="IPR010071">
    <property type="entry name" value="AA_adenyl_dom"/>
</dbReference>
<sequence length="757" mass="80162">MRAQQSSNAEAGAPVDPPQDVLAAGVLAVSRFAGQEDVDVRVSLGDYQAVEVRAAAGTSVAEYREALLRHWEKVTAPAGADVPARLLVEAVGDEAAGPPLTVTRVPDGGRAVVSAGPGAVPGWLVERLSISVSHLRQLLTDPAWQHRTISDLPLQGLDAEREFVALGRGAELSADLPAGIHAAFGAQARRTPDAVAVTDADTDVRYRELDAWADEIGGRLRAAGAGWGSRVGVLLDRSAGTIAALLAVLRSGAVYVPIDPHVPDERLAFMAKDCGLALVVTEDTERVRRLGLPSVTARRLGDAPVAVPDTVPGGAEDPAYIIFTSGSTGRPKGVEVAHRSVLSLVAATAPSFGFGAGDVWSWFHSVAFDFSVWEIWGCLLTGGRLVVVPESVRRAPEEFRALLAEQRVTVLNQTPSSFMQLVELECRERTELALRLVVFGGETLDTPALGRWLAIRPATVCRLVNMYGITETTVHVTAQEITGELVAAGSRSVGPALPGWSVRVVDARQRPLPPGASGEIAVGGAGVALGYVDRAELTARRFVADPVSGERIYLSGDRGRMLPDGSLEHLGRLDQQVKLRGHRVELGEIRAVLLARPEVLAAAVVVGRPVPEDRAFDRLDAYVVPAPDAGPWDAEEVRRGLAATLPDYMLPATLTPLPAMPLTANGKLDVAALPAPGPGRTETPADDTQALVLSCWDRATGRTAGLDDNFFDLGGNSLLATRLITTLRASGLPSARLADLYHHQTPRLLAAHYAQSS</sequence>
<dbReference type="SMART" id="SM00823">
    <property type="entry name" value="PKS_PP"/>
    <property type="match status" value="1"/>
</dbReference>
<dbReference type="RefSeq" id="WP_125214003.1">
    <property type="nucleotide sequence ID" value="NZ_PDES01000009.1"/>
</dbReference>
<organism evidence="4 5">
    <name type="scientific">Streptomyces griseofuscus</name>
    <dbReference type="NCBI Taxonomy" id="146922"/>
    <lineage>
        <taxon>Bacteria</taxon>
        <taxon>Bacillati</taxon>
        <taxon>Actinomycetota</taxon>
        <taxon>Actinomycetes</taxon>
        <taxon>Kitasatosporales</taxon>
        <taxon>Streptomycetaceae</taxon>
        <taxon>Streptomyces</taxon>
    </lineage>
</organism>
<dbReference type="FunFam" id="3.40.50.12780:FF:000012">
    <property type="entry name" value="Non-ribosomal peptide synthetase"/>
    <property type="match status" value="1"/>
</dbReference>
<evidence type="ECO:0000313" key="5">
    <source>
        <dbReference type="Proteomes" id="UP000276379"/>
    </source>
</evidence>
<dbReference type="SUPFAM" id="SSF47336">
    <property type="entry name" value="ACP-like"/>
    <property type="match status" value="1"/>
</dbReference>
<reference evidence="4 5" key="1">
    <citation type="submission" date="2017-10" db="EMBL/GenBank/DDBJ databases">
        <title>Draft genome of actinobacteria isolated from guarana (Paullinia cupana (Mart.) Ducke.</title>
        <authorList>
            <person name="Siqueira K.A."/>
            <person name="Liotti R.G."/>
            <person name="Mendes T.A."/>
            <person name="Soares M.A."/>
        </authorList>
    </citation>
    <scope>NUCLEOTIDE SEQUENCE [LARGE SCALE GENOMIC DNA]</scope>
    <source>
        <strain evidence="4 5">199</strain>
    </source>
</reference>
<dbReference type="PROSITE" id="PS50075">
    <property type="entry name" value="CARRIER"/>
    <property type="match status" value="1"/>
</dbReference>
<dbReference type="AlphaFoldDB" id="A0A426S492"/>
<dbReference type="InterPro" id="IPR020845">
    <property type="entry name" value="AMP-binding_CS"/>
</dbReference>
<dbReference type="Gene3D" id="1.10.1200.10">
    <property type="entry name" value="ACP-like"/>
    <property type="match status" value="1"/>
</dbReference>
<dbReference type="InterPro" id="IPR025110">
    <property type="entry name" value="AMP-bd_C"/>
</dbReference>
<proteinExistence type="predicted"/>
<evidence type="ECO:0000313" key="4">
    <source>
        <dbReference type="EMBL" id="RRQ84523.1"/>
    </source>
</evidence>
<dbReference type="NCBIfam" id="TIGR01733">
    <property type="entry name" value="AA-adenyl-dom"/>
    <property type="match status" value="1"/>
</dbReference>
<protein>
    <submittedName>
        <fullName evidence="4">Non-ribosomal peptide synthetase</fullName>
    </submittedName>
</protein>
<evidence type="ECO:0000256" key="2">
    <source>
        <dbReference type="ARBA" id="ARBA00022553"/>
    </source>
</evidence>
<dbReference type="Pfam" id="PF13193">
    <property type="entry name" value="AMP-binding_C"/>
    <property type="match status" value="1"/>
</dbReference>
<dbReference type="EMBL" id="PDES01000009">
    <property type="protein sequence ID" value="RRQ84523.1"/>
    <property type="molecule type" value="Genomic_DNA"/>
</dbReference>
<evidence type="ECO:0000259" key="3">
    <source>
        <dbReference type="PROSITE" id="PS50075"/>
    </source>
</evidence>
<dbReference type="InterPro" id="IPR045851">
    <property type="entry name" value="AMP-bd_C_sf"/>
</dbReference>
<gene>
    <name evidence="4" type="ORF">CQW44_20780</name>
</gene>